<gene>
    <name evidence="1" type="ORF">LCGC14_0095370</name>
</gene>
<proteinExistence type="predicted"/>
<accession>A0A0F9VHS1</accession>
<dbReference type="EMBL" id="LAZR01000026">
    <property type="protein sequence ID" value="KKO03610.1"/>
    <property type="molecule type" value="Genomic_DNA"/>
</dbReference>
<evidence type="ECO:0008006" key="2">
    <source>
        <dbReference type="Google" id="ProtNLM"/>
    </source>
</evidence>
<dbReference type="AlphaFoldDB" id="A0A0F9VHS1"/>
<protein>
    <recommendedName>
        <fullName evidence="2">Glycosyltransferase family 1 protein</fullName>
    </recommendedName>
</protein>
<reference evidence="1" key="1">
    <citation type="journal article" date="2015" name="Nature">
        <title>Complex archaea that bridge the gap between prokaryotes and eukaryotes.</title>
        <authorList>
            <person name="Spang A."/>
            <person name="Saw J.H."/>
            <person name="Jorgensen S.L."/>
            <person name="Zaremba-Niedzwiedzka K."/>
            <person name="Martijn J."/>
            <person name="Lind A.E."/>
            <person name="van Eijk R."/>
            <person name="Schleper C."/>
            <person name="Guy L."/>
            <person name="Ettema T.J."/>
        </authorList>
    </citation>
    <scope>NUCLEOTIDE SEQUENCE</scope>
</reference>
<comment type="caution">
    <text evidence="1">The sequence shown here is derived from an EMBL/GenBank/DDBJ whole genome shotgun (WGS) entry which is preliminary data.</text>
</comment>
<name>A0A0F9VHS1_9ZZZZ</name>
<evidence type="ECO:0000313" key="1">
    <source>
        <dbReference type="EMBL" id="KKO03610.1"/>
    </source>
</evidence>
<organism evidence="1">
    <name type="scientific">marine sediment metagenome</name>
    <dbReference type="NCBI Taxonomy" id="412755"/>
    <lineage>
        <taxon>unclassified sequences</taxon>
        <taxon>metagenomes</taxon>
        <taxon>ecological metagenomes</taxon>
    </lineage>
</organism>
<sequence length="330" mass="38125">MPEPKAIQFGVAQFSRFASDTAHLLQRGLEMMGFDTYGRHFPSPRNRVDVRAVCRQAQPDMVFLQGINMWDAAMPQPPSKDLTFINWPWLGEQPHIYRLTNLCDPCSHQDAHRRFHDRLRPDAVLTRYDLTNVRAHNPWIPNGRLLRIYHSVTREYCPPIAPRDKPAILAGCLGSVIYPMRTRLVRTIRRSRVARKIFTLRQHHGYARTSGSAVPTFMQALAQHKVCIVGTSRWRWALKKHFEATAAGCIVVTNLPKSERLPVIERNLVRIDSDIALGDLIDLVGELGRTWDLDRQRDLAARCIDRYDYRVEARRIHGLLKDRWLAGDRL</sequence>